<evidence type="ECO:0000313" key="1">
    <source>
        <dbReference type="EMBL" id="SFH93597.1"/>
    </source>
</evidence>
<dbReference type="AlphaFoldDB" id="A0A1I3E3M7"/>
<name>A0A1I3E3M7_9SPHI</name>
<dbReference type="RefSeq" id="WP_090624308.1">
    <property type="nucleotide sequence ID" value="NZ_FOQO01000001.1"/>
</dbReference>
<gene>
    <name evidence="1" type="ORF">SAMN05444682_101752</name>
</gene>
<evidence type="ECO:0000313" key="2">
    <source>
        <dbReference type="Proteomes" id="UP000198670"/>
    </source>
</evidence>
<protein>
    <submittedName>
        <fullName evidence="1">Uncharacterized protein</fullName>
    </submittedName>
</protein>
<proteinExistence type="predicted"/>
<accession>A0A1I3E3M7</accession>
<dbReference type="STRING" id="1477437.SAMN05444682_101752"/>
<organism evidence="1 2">
    <name type="scientific">Parapedobacter indicus</name>
    <dbReference type="NCBI Taxonomy" id="1477437"/>
    <lineage>
        <taxon>Bacteria</taxon>
        <taxon>Pseudomonadati</taxon>
        <taxon>Bacteroidota</taxon>
        <taxon>Sphingobacteriia</taxon>
        <taxon>Sphingobacteriales</taxon>
        <taxon>Sphingobacteriaceae</taxon>
        <taxon>Parapedobacter</taxon>
    </lineage>
</organism>
<sequence>MTKEQLIHGVELEDLIVDLENQLAVIEKATELKGEIKVAVNGKGLAFDLEKEHVDFEALKASSIAIITAKLDAAKKEFEAL</sequence>
<dbReference type="Proteomes" id="UP000198670">
    <property type="component" value="Unassembled WGS sequence"/>
</dbReference>
<dbReference type="EMBL" id="FOQO01000001">
    <property type="protein sequence ID" value="SFH93597.1"/>
    <property type="molecule type" value="Genomic_DNA"/>
</dbReference>
<keyword evidence="2" id="KW-1185">Reference proteome</keyword>
<reference evidence="1 2" key="1">
    <citation type="submission" date="2016-10" db="EMBL/GenBank/DDBJ databases">
        <authorList>
            <person name="de Groot N.N."/>
        </authorList>
    </citation>
    <scope>NUCLEOTIDE SEQUENCE [LARGE SCALE GENOMIC DNA]</scope>
    <source>
        <strain evidence="1 2">RK1</strain>
    </source>
</reference>